<comment type="cofactor">
    <cofactor evidence="1">
        <name>FAD</name>
        <dbReference type="ChEBI" id="CHEBI:57692"/>
    </cofactor>
</comment>
<evidence type="ECO:0000256" key="3">
    <source>
        <dbReference type="ARBA" id="ARBA00022630"/>
    </source>
</evidence>
<keyword evidence="3" id="KW-0285">Flavoprotein</keyword>
<dbReference type="InterPro" id="IPR040131">
    <property type="entry name" value="MnmG_N"/>
</dbReference>
<accession>A0A1W0X0W2</accession>
<dbReference type="OrthoDB" id="3329at2759"/>
<keyword evidence="7" id="KW-1185">Reference proteome</keyword>
<dbReference type="GO" id="GO:0005829">
    <property type="term" value="C:cytosol"/>
    <property type="evidence" value="ECO:0007669"/>
    <property type="project" value="TreeGrafter"/>
</dbReference>
<dbReference type="InterPro" id="IPR036188">
    <property type="entry name" value="FAD/NAD-bd_sf"/>
</dbReference>
<protein>
    <submittedName>
        <fullName evidence="6">Protein MTO1-like protein, mitochondrial</fullName>
    </submittedName>
</protein>
<dbReference type="NCBIfam" id="TIGR00136">
    <property type="entry name" value="mnmG_gidA"/>
    <property type="match status" value="1"/>
</dbReference>
<name>A0A1W0X0W2_HYPEX</name>
<dbReference type="InterPro" id="IPR026904">
    <property type="entry name" value="MnmG_C"/>
</dbReference>
<dbReference type="GO" id="GO:0030488">
    <property type="term" value="P:tRNA methylation"/>
    <property type="evidence" value="ECO:0007669"/>
    <property type="project" value="TreeGrafter"/>
</dbReference>
<dbReference type="Gene3D" id="3.50.50.60">
    <property type="entry name" value="FAD/NAD(P)-binding domain"/>
    <property type="match status" value="2"/>
</dbReference>
<evidence type="ECO:0000256" key="1">
    <source>
        <dbReference type="ARBA" id="ARBA00001974"/>
    </source>
</evidence>
<dbReference type="Pfam" id="PF01134">
    <property type="entry name" value="GIDA"/>
    <property type="match status" value="1"/>
</dbReference>
<dbReference type="GO" id="GO:0050660">
    <property type="term" value="F:flavin adenine dinucleotide binding"/>
    <property type="evidence" value="ECO:0007669"/>
    <property type="project" value="InterPro"/>
</dbReference>
<organism evidence="6 7">
    <name type="scientific">Hypsibius exemplaris</name>
    <name type="common">Freshwater tardigrade</name>
    <dbReference type="NCBI Taxonomy" id="2072580"/>
    <lineage>
        <taxon>Eukaryota</taxon>
        <taxon>Metazoa</taxon>
        <taxon>Ecdysozoa</taxon>
        <taxon>Tardigrada</taxon>
        <taxon>Eutardigrada</taxon>
        <taxon>Parachela</taxon>
        <taxon>Hypsibioidea</taxon>
        <taxon>Hypsibiidae</taxon>
        <taxon>Hypsibius</taxon>
    </lineage>
</organism>
<evidence type="ECO:0000256" key="4">
    <source>
        <dbReference type="ARBA" id="ARBA00022827"/>
    </source>
</evidence>
<comment type="caution">
    <text evidence="6">The sequence shown here is derived from an EMBL/GenBank/DDBJ whole genome shotgun (WGS) entry which is preliminary data.</text>
</comment>
<sequence length="686" mass="76086">MLRHCVRELHSPKKSWTRGTPVRVWYTLRTLRLFASTSISSPVGEHFDVIVIGGGHAGTEAACASSRMGCRTLLLTHKLETIGEMSCNPSFGGIGKGHLMKEIDALDGVCGRICDVSGVQYKVLNRGKGPAVWGYRAQIDRKLYKQNLQKEIFSYPNLTVRAAAVDDLLTKPGSTDNPATVCGGVVTSDGTTYHSKSVVLTAGTFLRAEINIGLEITPAGRIGDGPAVALAETIERAGFAMGRLRTGTPPRLDKRTIDFTKTSVWPGDDPPLAFSFMNERPWLKAEEQMPCHLSSIQGKEVVKIVKDTLHLNRHVKEELTGPRFCPSLESKSLRFGHLAHRIWLEPEGFDSDVIYPNGLSMTMPVEYQMKLLRLVPGLENVEIFRSGYGVFYDFIDPRELKPTLETRRMPNLFFAGQINGTTGYEEAAAQGIIAGINGAAKALSKPPITINRTEGYIGVLIDDLITNGASEPYRMFTARAEYRLTLRPDNADMRLTEKGVTVGCVGQARQDRFRKMKRDLERATELLSSVKLTGSAWKERLHAGSVNISSEEAKTAYKVLNHPDVSIKQLTSALREDIPELYDLAQQPWLADRLKIQATYSAIVKEQRFEISEMRQDESLGLPDDMDYDLVNLNLSDEIRGKLKSTRPSTLAAASRIEGITPDALVRLLRYVRKTPRHVTEAVAFV</sequence>
<evidence type="ECO:0000256" key="2">
    <source>
        <dbReference type="ARBA" id="ARBA00007653"/>
    </source>
</evidence>
<dbReference type="PANTHER" id="PTHR11806">
    <property type="entry name" value="GLUCOSE INHIBITED DIVISION PROTEIN A"/>
    <property type="match status" value="1"/>
</dbReference>
<dbReference type="InterPro" id="IPR044920">
    <property type="entry name" value="MnmG_C_subdom_sf"/>
</dbReference>
<dbReference type="PANTHER" id="PTHR11806:SF0">
    <property type="entry name" value="PROTEIN MTO1 HOMOLOG, MITOCHONDRIAL"/>
    <property type="match status" value="1"/>
</dbReference>
<feature type="domain" description="tRNA uridine 5-carboxymethylaminomethyl modification enzyme C-terminal subdomain" evidence="5">
    <location>
        <begin position="598"/>
        <end position="670"/>
    </location>
</feature>
<dbReference type="GO" id="GO:0005739">
    <property type="term" value="C:mitochondrion"/>
    <property type="evidence" value="ECO:0007669"/>
    <property type="project" value="GOC"/>
</dbReference>
<dbReference type="Pfam" id="PF21680">
    <property type="entry name" value="GIDA_C_1st"/>
    <property type="match status" value="1"/>
</dbReference>
<proteinExistence type="inferred from homology"/>
<dbReference type="EMBL" id="MTYJ01000025">
    <property type="protein sequence ID" value="OQV21073.1"/>
    <property type="molecule type" value="Genomic_DNA"/>
</dbReference>
<dbReference type="Gene3D" id="1.10.150.570">
    <property type="entry name" value="GidA associated domain, C-terminal subdomain"/>
    <property type="match status" value="1"/>
</dbReference>
<dbReference type="SUPFAM" id="SSF51905">
    <property type="entry name" value="FAD/NAD(P)-binding domain"/>
    <property type="match status" value="1"/>
</dbReference>
<dbReference type="InterPro" id="IPR002218">
    <property type="entry name" value="MnmG-rel"/>
</dbReference>
<keyword evidence="4" id="KW-0274">FAD</keyword>
<gene>
    <name evidence="6" type="ORF">BV898_04837</name>
</gene>
<dbReference type="FunFam" id="3.50.50.60:FF:000002">
    <property type="entry name" value="tRNA uridine 5-carboxymethylaminomethyl modification enzyme MnmG"/>
    <property type="match status" value="1"/>
</dbReference>
<dbReference type="AlphaFoldDB" id="A0A1W0X0W2"/>
<dbReference type="InterPro" id="IPR004416">
    <property type="entry name" value="MnmG"/>
</dbReference>
<dbReference type="InterPro" id="IPR047001">
    <property type="entry name" value="MnmG_C_subdom"/>
</dbReference>
<dbReference type="Proteomes" id="UP000192578">
    <property type="component" value="Unassembled WGS sequence"/>
</dbReference>
<comment type="similarity">
    <text evidence="2">Belongs to the MnmG family.</text>
</comment>
<dbReference type="InterPro" id="IPR049312">
    <property type="entry name" value="GIDA_C_N"/>
</dbReference>
<evidence type="ECO:0000259" key="5">
    <source>
        <dbReference type="SMART" id="SM01228"/>
    </source>
</evidence>
<evidence type="ECO:0000313" key="6">
    <source>
        <dbReference type="EMBL" id="OQV21073.1"/>
    </source>
</evidence>
<dbReference type="GO" id="GO:0070899">
    <property type="term" value="P:mitochondrial tRNA wobble uridine modification"/>
    <property type="evidence" value="ECO:0007669"/>
    <property type="project" value="UniProtKB-ARBA"/>
</dbReference>
<dbReference type="SMART" id="SM01228">
    <property type="entry name" value="GIDA_assoc_3"/>
    <property type="match status" value="1"/>
</dbReference>
<dbReference type="Pfam" id="PF13932">
    <property type="entry name" value="SAM_GIDA_C"/>
    <property type="match status" value="1"/>
</dbReference>
<dbReference type="FunFam" id="3.50.50.60:FF:000082">
    <property type="entry name" value="protein MTO1 homolog, mitochondrial isoform X1"/>
    <property type="match status" value="1"/>
</dbReference>
<evidence type="ECO:0000313" key="7">
    <source>
        <dbReference type="Proteomes" id="UP000192578"/>
    </source>
</evidence>
<reference evidence="7" key="1">
    <citation type="submission" date="2017-01" db="EMBL/GenBank/DDBJ databases">
        <title>Comparative genomics of anhydrobiosis in the tardigrade Hypsibius dujardini.</title>
        <authorList>
            <person name="Yoshida Y."/>
            <person name="Koutsovoulos G."/>
            <person name="Laetsch D."/>
            <person name="Stevens L."/>
            <person name="Kumar S."/>
            <person name="Horikawa D."/>
            <person name="Ishino K."/>
            <person name="Komine S."/>
            <person name="Tomita M."/>
            <person name="Blaxter M."/>
            <person name="Arakawa K."/>
        </authorList>
    </citation>
    <scope>NUCLEOTIDE SEQUENCE [LARGE SCALE GENOMIC DNA]</scope>
    <source>
        <strain evidence="7">Z151</strain>
    </source>
</reference>
<dbReference type="FunFam" id="1.10.150.570:FF:000001">
    <property type="entry name" value="tRNA uridine 5-carboxymethylaminomethyl modification enzyme MnmG"/>
    <property type="match status" value="1"/>
</dbReference>